<organism evidence="4 5">
    <name type="scientific">Polluticaenibacter yanchengensis</name>
    <dbReference type="NCBI Taxonomy" id="3014562"/>
    <lineage>
        <taxon>Bacteria</taxon>
        <taxon>Pseudomonadati</taxon>
        <taxon>Bacteroidota</taxon>
        <taxon>Chitinophagia</taxon>
        <taxon>Chitinophagales</taxon>
        <taxon>Chitinophagaceae</taxon>
        <taxon>Polluticaenibacter</taxon>
    </lineage>
</organism>
<name>A0ABT4UH78_9BACT</name>
<keyword evidence="3" id="KW-0808">Transferase</keyword>
<protein>
    <submittedName>
        <fullName evidence="4">Glycosyltransferase family 4 protein</fullName>
    </submittedName>
</protein>
<keyword evidence="2" id="KW-0328">Glycosyltransferase</keyword>
<accession>A0ABT4UH78</accession>
<reference evidence="4 5" key="1">
    <citation type="submission" date="2022-12" db="EMBL/GenBank/DDBJ databases">
        <title>Chitinophagaceae gen. sp. nov., a new member of the family Chitinophagaceae, isolated from soil in a chemical factory.</title>
        <authorList>
            <person name="Ke Z."/>
        </authorList>
    </citation>
    <scope>NUCLEOTIDE SEQUENCE [LARGE SCALE GENOMIC DNA]</scope>
    <source>
        <strain evidence="4 5">LY-5</strain>
    </source>
</reference>
<evidence type="ECO:0000256" key="2">
    <source>
        <dbReference type="ARBA" id="ARBA00022676"/>
    </source>
</evidence>
<dbReference type="CDD" id="cd03801">
    <property type="entry name" value="GT4_PimA-like"/>
    <property type="match status" value="1"/>
</dbReference>
<gene>
    <name evidence="4" type="ORF">O3P16_05240</name>
</gene>
<evidence type="ECO:0000256" key="3">
    <source>
        <dbReference type="ARBA" id="ARBA00022679"/>
    </source>
</evidence>
<dbReference type="PANTHER" id="PTHR12526:SF640">
    <property type="entry name" value="COLANIC ACID BIOSYNTHESIS GLYCOSYLTRANSFERASE WCAL-RELATED"/>
    <property type="match status" value="1"/>
</dbReference>
<comment type="caution">
    <text evidence="4">The sequence shown here is derived from an EMBL/GenBank/DDBJ whole genome shotgun (WGS) entry which is preliminary data.</text>
</comment>
<keyword evidence="5" id="KW-1185">Reference proteome</keyword>
<dbReference type="SUPFAM" id="SSF53756">
    <property type="entry name" value="UDP-Glycosyltransferase/glycogen phosphorylase"/>
    <property type="match status" value="1"/>
</dbReference>
<evidence type="ECO:0000313" key="5">
    <source>
        <dbReference type="Proteomes" id="UP001210231"/>
    </source>
</evidence>
<dbReference type="EMBL" id="JAQGEF010000004">
    <property type="protein sequence ID" value="MDA3614201.1"/>
    <property type="molecule type" value="Genomic_DNA"/>
</dbReference>
<sequence>MKLLLTHPGTQYAPLLAAQLYKQGILHHFVTGIAYGEDQALSSWVHKKIKADRRKVWGVPKNKILSLKAHDLLSVVLKKRGWHNDDIFFHTNGWFEKKVPAHLIRSADIVIGFDTSSRFLIDRAHAYNKPYIMDVSIAHPVYKEKVFEMVRKRFPDWSTELKPKKQRNIEAELSEIEKADYFVVATAFTQKTYLENGVNPNKIFVNPYGTNLQYFKNKWNTVDNSITEKKEITFLFFGSLTARKGFPWLCEIWQRITARYPHAKLIAAGHGVIPSAYKIPDGIKILGSIHPQERNALFAQADVFVFPSYFEGFAQVIIEAMACGLPVITTTHTVGPEIIRPAENGFLAAPDDDDALYNSMRFFLENKEAIQPMGMAAYESVTPYTWDAYGERWKSIAQEILNRDAAL</sequence>
<evidence type="ECO:0000313" key="4">
    <source>
        <dbReference type="EMBL" id="MDA3614201.1"/>
    </source>
</evidence>
<proteinExistence type="inferred from homology"/>
<dbReference type="Proteomes" id="UP001210231">
    <property type="component" value="Unassembled WGS sequence"/>
</dbReference>
<dbReference type="Gene3D" id="3.40.50.2000">
    <property type="entry name" value="Glycogen Phosphorylase B"/>
    <property type="match status" value="1"/>
</dbReference>
<dbReference type="Pfam" id="PF13692">
    <property type="entry name" value="Glyco_trans_1_4"/>
    <property type="match status" value="1"/>
</dbReference>
<evidence type="ECO:0000256" key="1">
    <source>
        <dbReference type="ARBA" id="ARBA00009481"/>
    </source>
</evidence>
<dbReference type="PANTHER" id="PTHR12526">
    <property type="entry name" value="GLYCOSYLTRANSFERASE"/>
    <property type="match status" value="1"/>
</dbReference>
<dbReference type="RefSeq" id="WP_407030524.1">
    <property type="nucleotide sequence ID" value="NZ_JAQGEF010000004.1"/>
</dbReference>
<comment type="similarity">
    <text evidence="1">Belongs to the glycosyltransferase group 1 family. Glycosyltransferase 4 subfamily.</text>
</comment>